<dbReference type="PANTHER" id="PTHR28498:SF1">
    <property type="entry name" value="ZINC FINGER SWIM DOMAIN-CONTAINING PROTEIN 7"/>
    <property type="match status" value="1"/>
</dbReference>
<dbReference type="EMBL" id="GEDC01021547">
    <property type="protein sequence ID" value="JAS15751.1"/>
    <property type="molecule type" value="Transcribed_RNA"/>
</dbReference>
<sequence>MESSAGVFSHIAENVLRNIESYYAANNSVSDELLLTLHSVFGDISERALALLDSGSVTLLKTSVNNAKIFQVSGSSGTIYLIYPNINFCLCTFYTHQVNKGCAYTCKHVLAALLGNIMGSCRELEMTPDNFVATLIERNVREAFTMVKAFELKRMHGEKINLNKMLDLQLKI</sequence>
<dbReference type="PROSITE" id="PS50966">
    <property type="entry name" value="ZF_SWIM"/>
    <property type="match status" value="1"/>
</dbReference>
<proteinExistence type="predicted"/>
<evidence type="ECO:0000259" key="2">
    <source>
        <dbReference type="PROSITE" id="PS50966"/>
    </source>
</evidence>
<dbReference type="GO" id="GO:0000724">
    <property type="term" value="P:double-strand break repair via homologous recombination"/>
    <property type="evidence" value="ECO:0007669"/>
    <property type="project" value="TreeGrafter"/>
</dbReference>
<evidence type="ECO:0000256" key="1">
    <source>
        <dbReference type="PROSITE-ProRule" id="PRU00325"/>
    </source>
</evidence>
<name>A0A1B6CQP5_9HEMI</name>
<keyword evidence="1" id="KW-0862">Zinc</keyword>
<feature type="domain" description="SWIM-type" evidence="2">
    <location>
        <begin position="80"/>
        <end position="117"/>
    </location>
</feature>
<protein>
    <recommendedName>
        <fullName evidence="2">SWIM-type domain-containing protein</fullName>
    </recommendedName>
</protein>
<accession>A0A1B6CQP5</accession>
<gene>
    <name evidence="3" type="ORF">g.10091</name>
</gene>
<dbReference type="InterPro" id="IPR007527">
    <property type="entry name" value="Znf_SWIM"/>
</dbReference>
<dbReference type="GO" id="GO:0097196">
    <property type="term" value="C:Shu complex"/>
    <property type="evidence" value="ECO:0007669"/>
    <property type="project" value="TreeGrafter"/>
</dbReference>
<dbReference type="GO" id="GO:0008270">
    <property type="term" value="F:zinc ion binding"/>
    <property type="evidence" value="ECO:0007669"/>
    <property type="project" value="UniProtKB-KW"/>
</dbReference>
<evidence type="ECO:0000313" key="3">
    <source>
        <dbReference type="EMBL" id="JAS15751.1"/>
    </source>
</evidence>
<keyword evidence="1" id="KW-0479">Metal-binding</keyword>
<organism evidence="3">
    <name type="scientific">Clastoptera arizonana</name>
    <name type="common">Arizona spittle bug</name>
    <dbReference type="NCBI Taxonomy" id="38151"/>
    <lineage>
        <taxon>Eukaryota</taxon>
        <taxon>Metazoa</taxon>
        <taxon>Ecdysozoa</taxon>
        <taxon>Arthropoda</taxon>
        <taxon>Hexapoda</taxon>
        <taxon>Insecta</taxon>
        <taxon>Pterygota</taxon>
        <taxon>Neoptera</taxon>
        <taxon>Paraneoptera</taxon>
        <taxon>Hemiptera</taxon>
        <taxon>Auchenorrhyncha</taxon>
        <taxon>Cercopoidea</taxon>
        <taxon>Clastopteridae</taxon>
        <taxon>Clastoptera</taxon>
    </lineage>
</organism>
<keyword evidence="1" id="KW-0863">Zinc-finger</keyword>
<dbReference type="AlphaFoldDB" id="A0A1B6CQP5"/>
<dbReference type="PANTHER" id="PTHR28498">
    <property type="entry name" value="ZINC FINGER SWIM DOMAIN-CONTAINING PROTEIN 7"/>
    <property type="match status" value="1"/>
</dbReference>
<reference evidence="3" key="1">
    <citation type="submission" date="2015-12" db="EMBL/GenBank/DDBJ databases">
        <title>De novo transcriptome assembly of four potential Pierce s Disease insect vectors from Arizona vineyards.</title>
        <authorList>
            <person name="Tassone E.E."/>
        </authorList>
    </citation>
    <scope>NUCLEOTIDE SEQUENCE</scope>
</reference>